<dbReference type="SUPFAM" id="SSF53474">
    <property type="entry name" value="alpha/beta-Hydrolases"/>
    <property type="match status" value="1"/>
</dbReference>
<evidence type="ECO:0000313" key="4">
    <source>
        <dbReference type="Proteomes" id="UP001222087"/>
    </source>
</evidence>
<dbReference type="InterPro" id="IPR050266">
    <property type="entry name" value="AB_hydrolase_sf"/>
</dbReference>
<keyword evidence="4" id="KW-1185">Reference proteome</keyword>
<name>A0ABY8AUU4_9GAMM</name>
<dbReference type="EMBL" id="CP119078">
    <property type="protein sequence ID" value="WED44460.1"/>
    <property type="molecule type" value="Genomic_DNA"/>
</dbReference>
<dbReference type="Proteomes" id="UP001222087">
    <property type="component" value="Chromosome"/>
</dbReference>
<keyword evidence="1 3" id="KW-0378">Hydrolase</keyword>
<evidence type="ECO:0000313" key="3">
    <source>
        <dbReference type="EMBL" id="WED44460.1"/>
    </source>
</evidence>
<accession>A0ABY8AUU4</accession>
<evidence type="ECO:0000256" key="1">
    <source>
        <dbReference type="ARBA" id="ARBA00022801"/>
    </source>
</evidence>
<dbReference type="PANTHER" id="PTHR43798">
    <property type="entry name" value="MONOACYLGLYCEROL LIPASE"/>
    <property type="match status" value="1"/>
</dbReference>
<organism evidence="3 4">
    <name type="scientific">Legionella cardiaca</name>
    <dbReference type="NCBI Taxonomy" id="1071983"/>
    <lineage>
        <taxon>Bacteria</taxon>
        <taxon>Pseudomonadati</taxon>
        <taxon>Pseudomonadota</taxon>
        <taxon>Gammaproteobacteria</taxon>
        <taxon>Legionellales</taxon>
        <taxon>Legionellaceae</taxon>
        <taxon>Legionella</taxon>
    </lineage>
</organism>
<reference evidence="3 4" key="1">
    <citation type="submission" date="2023-02" db="EMBL/GenBank/DDBJ databases">
        <title>Genome Sequence of L. cardiaca H63T.</title>
        <authorList>
            <person name="Lopez A.E."/>
            <person name="Cianciotto N.P."/>
        </authorList>
    </citation>
    <scope>NUCLEOTIDE SEQUENCE [LARGE SCALE GENOMIC DNA]</scope>
    <source>
        <strain evidence="3 4">H63</strain>
    </source>
</reference>
<dbReference type="Pfam" id="PF00561">
    <property type="entry name" value="Abhydrolase_1"/>
    <property type="match status" value="1"/>
</dbReference>
<feature type="domain" description="AB hydrolase-1" evidence="2">
    <location>
        <begin position="31"/>
        <end position="284"/>
    </location>
</feature>
<dbReference type="Gene3D" id="3.40.50.1820">
    <property type="entry name" value="alpha/beta hydrolase"/>
    <property type="match status" value="1"/>
</dbReference>
<protein>
    <submittedName>
        <fullName evidence="3">Alpha/beta hydrolase</fullName>
    </submittedName>
</protein>
<proteinExistence type="predicted"/>
<dbReference type="InterPro" id="IPR000073">
    <property type="entry name" value="AB_hydrolase_1"/>
</dbReference>
<dbReference type="PANTHER" id="PTHR43798:SF31">
    <property type="entry name" value="AB HYDROLASE SUPERFAMILY PROTEIN YCLE"/>
    <property type="match status" value="1"/>
</dbReference>
<gene>
    <name evidence="3" type="ORF">PXX05_06660</name>
</gene>
<dbReference type="InterPro" id="IPR029058">
    <property type="entry name" value="AB_hydrolase_fold"/>
</dbReference>
<dbReference type="GO" id="GO:0016787">
    <property type="term" value="F:hydrolase activity"/>
    <property type="evidence" value="ECO:0007669"/>
    <property type="project" value="UniProtKB-KW"/>
</dbReference>
<dbReference type="RefSeq" id="WP_275090278.1">
    <property type="nucleotide sequence ID" value="NZ_CP119078.1"/>
</dbReference>
<sequence length="301" mass="34348">MKLNYVACTSQEGFHKIAYSEWGHAELDNSAIICVHGLTRNRCDFDHLAQFLSAQGRHVFCPDVVGRGDSSWFKNPKHYNYQQYIADMTTLIARTGAEKIDWIGTSMGGLIGMALASLPDTPIRSLVLNDIGPQIPVQALWRLSQYVSKHPEFSNVEEAKKYFKIIYESFGNLSDEQWNYLTIHSIKEQAPGIYVSKLDPHIKGSKPSGQLVKEFFTNPHRALEGIFFDIDLWYLWQNVKCPVLVIRGKNSDMLLPEYIKRMQRAHPHVDVIEVENAGHAPMLFENKEQEQIANWLKASLA</sequence>
<evidence type="ECO:0000259" key="2">
    <source>
        <dbReference type="Pfam" id="PF00561"/>
    </source>
</evidence>